<protein>
    <submittedName>
        <fullName evidence="1">Uncharacterized protein</fullName>
    </submittedName>
</protein>
<name>A0A0A9BYI5_ARUDO</name>
<accession>A0A0A9BYI5</accession>
<sequence>MQFSLSRSLKVSKNPENLATGRDAHVLYLHQISWPNSTYQNRS</sequence>
<dbReference type="EMBL" id="GBRH01233558">
    <property type="protein sequence ID" value="JAD64337.1"/>
    <property type="molecule type" value="Transcribed_RNA"/>
</dbReference>
<evidence type="ECO:0000313" key="1">
    <source>
        <dbReference type="EMBL" id="JAD64337.1"/>
    </source>
</evidence>
<reference evidence="1" key="1">
    <citation type="submission" date="2014-09" db="EMBL/GenBank/DDBJ databases">
        <authorList>
            <person name="Magalhaes I.L.F."/>
            <person name="Oliveira U."/>
            <person name="Santos F.R."/>
            <person name="Vidigal T.H.D.A."/>
            <person name="Brescovit A.D."/>
            <person name="Santos A.J."/>
        </authorList>
    </citation>
    <scope>NUCLEOTIDE SEQUENCE</scope>
    <source>
        <tissue evidence="1">Shoot tissue taken approximately 20 cm above the soil surface</tissue>
    </source>
</reference>
<reference evidence="1" key="2">
    <citation type="journal article" date="2015" name="Data Brief">
        <title>Shoot transcriptome of the giant reed, Arundo donax.</title>
        <authorList>
            <person name="Barrero R.A."/>
            <person name="Guerrero F.D."/>
            <person name="Moolhuijzen P."/>
            <person name="Goolsby J.A."/>
            <person name="Tidwell J."/>
            <person name="Bellgard S.E."/>
            <person name="Bellgard M.I."/>
        </authorList>
    </citation>
    <scope>NUCLEOTIDE SEQUENCE</scope>
    <source>
        <tissue evidence="1">Shoot tissue taken approximately 20 cm above the soil surface</tissue>
    </source>
</reference>
<dbReference type="AlphaFoldDB" id="A0A0A9BYI5"/>
<proteinExistence type="predicted"/>
<organism evidence="1">
    <name type="scientific">Arundo donax</name>
    <name type="common">Giant reed</name>
    <name type="synonym">Donax arundinaceus</name>
    <dbReference type="NCBI Taxonomy" id="35708"/>
    <lineage>
        <taxon>Eukaryota</taxon>
        <taxon>Viridiplantae</taxon>
        <taxon>Streptophyta</taxon>
        <taxon>Embryophyta</taxon>
        <taxon>Tracheophyta</taxon>
        <taxon>Spermatophyta</taxon>
        <taxon>Magnoliopsida</taxon>
        <taxon>Liliopsida</taxon>
        <taxon>Poales</taxon>
        <taxon>Poaceae</taxon>
        <taxon>PACMAD clade</taxon>
        <taxon>Arundinoideae</taxon>
        <taxon>Arundineae</taxon>
        <taxon>Arundo</taxon>
    </lineage>
</organism>